<dbReference type="Gene3D" id="2.60.40.1120">
    <property type="entry name" value="Carboxypeptidase-like, regulatory domain"/>
    <property type="match status" value="1"/>
</dbReference>
<evidence type="ECO:0000313" key="9">
    <source>
        <dbReference type="EMBL" id="NJC20177.1"/>
    </source>
</evidence>
<dbReference type="PROSITE" id="PS52016">
    <property type="entry name" value="TONB_DEPENDENT_REC_3"/>
    <property type="match status" value="1"/>
</dbReference>
<dbReference type="Proteomes" id="UP001302374">
    <property type="component" value="Chromosome"/>
</dbReference>
<feature type="domain" description="TonB-dependent receptor plug" evidence="8">
    <location>
        <begin position="223"/>
        <end position="341"/>
    </location>
</feature>
<dbReference type="InterPro" id="IPR012910">
    <property type="entry name" value="Plug_dom"/>
</dbReference>
<dbReference type="Gene3D" id="3.55.50.30">
    <property type="match status" value="1"/>
</dbReference>
<evidence type="ECO:0000256" key="7">
    <source>
        <dbReference type="PROSITE-ProRule" id="PRU01360"/>
    </source>
</evidence>
<evidence type="ECO:0000313" key="11">
    <source>
        <dbReference type="Proteomes" id="UP000576368"/>
    </source>
</evidence>
<sequence>MKKKSLDRREIPVKFRRPCLSTRLHVVFTLFLVLLVTMPSFAQDKKVSLHVKSESLSTILIQIKDASGERIIFNENQLEKVTKENVSFKDLPVKEAIDFVLKGTGFKCEVLDGVYVIKKDVQRPPVDALTITGQVVDIYKTPLPGVTVRIKNTTIGVATDMDGKYTLTVADGTENPTLVFSFVGMESQEIEYSGKNIINVILKEDAAEIEEVVVTGMFTRRAESYTGSTATYKAETLKEIGNQNVLQSLSALDPSFVIADNNITGSDPNAGWDITINGTTSITGLSDTYSATANQPLFILDGFESNLQTISDLSMDRVESITILKDAASTAIYGAKAANGVIVVETKKPEAGELRLSYNGNYQVAWADLSDYNLMNAKEKLEFERLAGHYGKLDDDGGILDDSKRFLYNKRLARVVAGQNSYWMNEPLRTAYTHEHSISMEGGDIALRYGLTFRYKNNQGVMKKSNRQNIDGVINLFYRVDKFNLSNQTTISYTDAANNTVPFSSFSRMNPYEAKYAANGEIQKVLEENDVYNPLWDFIQKSYDENDALELKNNFIIEYRPITRMRVQGKFGFNTSRSSSEIFKSPYNTEFIGTESTKQGSYNRTEYRNTAYDGSVLVSFGEVSGIHTYNLIAGAQLSASHNTNEGYSAIGYTTDQFSNPNFSNSYPEGEHPSSSVDKYRSASFYFNGNYAFDMRYLLDVNLRSDGASVFGVNNPFSTTWSLGIGWNVYNENFLKNGNVINYFKIRYSLGNPGNQNIDAKTVHSVYTYYTSYPNMFGLASVVSKWGNKDLKWQRTMTQNIGFDIEIFDSRFRLTADYTYKNSDPILLSITQPTSTGVETIPMNIGATKNNSYSLIAIYQIIRQRDWRWQVNFNLLHTRTKYHKIGTLLEKYNEEGRENQSLRRYYDGVSSTAIWAVKSMGIDPMTGDEVFQRKDGSYTYNWDSSEEIIVGDTNPDFEGNFGSTVRYKGFSLGVNFRYRYGGQMFLSTLFNKVEGLSASDLQYNQDKRALYDRWQKPGDVAKFKRIDDTSLTNMSSRFVADDNTLECKSISLGYETTNATWLKPIGLSSLTFRVYMNDIFRVSTVKEERGLDYPFQRAVSASLSVRF</sequence>
<evidence type="ECO:0000259" key="8">
    <source>
        <dbReference type="Pfam" id="PF07715"/>
    </source>
</evidence>
<proteinExistence type="inferred from homology"/>
<dbReference type="Gene3D" id="2.170.130.10">
    <property type="entry name" value="TonB-dependent receptor, plug domain"/>
    <property type="match status" value="1"/>
</dbReference>
<dbReference type="SUPFAM" id="SSF49464">
    <property type="entry name" value="Carboxypeptidase regulatory domain-like"/>
    <property type="match status" value="1"/>
</dbReference>
<dbReference type="InterPro" id="IPR036942">
    <property type="entry name" value="Beta-barrel_TonB_sf"/>
</dbReference>
<keyword evidence="4 7" id="KW-0812">Transmembrane</keyword>
<dbReference type="InterPro" id="IPR037066">
    <property type="entry name" value="Plug_dom_sf"/>
</dbReference>
<keyword evidence="12" id="KW-1185">Reference proteome</keyword>
<reference evidence="10 12" key="1">
    <citation type="submission" date="2019-09" db="EMBL/GenBank/DDBJ databases">
        <title>Butyricimonas paravirosa DSM 105722 (=214-4 = JCM 18677 = CCUG 65563).</title>
        <authorList>
            <person name="Le Roy T."/>
            <person name="Cani P.D."/>
        </authorList>
    </citation>
    <scope>NUCLEOTIDE SEQUENCE [LARGE SCALE GENOMIC DNA]</scope>
    <source>
        <strain evidence="10 12">DSM 105722</strain>
    </source>
</reference>
<dbReference type="GO" id="GO:0009279">
    <property type="term" value="C:cell outer membrane"/>
    <property type="evidence" value="ECO:0007669"/>
    <property type="project" value="UniProtKB-SubCell"/>
</dbReference>
<dbReference type="Pfam" id="PF13715">
    <property type="entry name" value="CarbopepD_reg_2"/>
    <property type="match status" value="1"/>
</dbReference>
<name>A0A7X5YID1_9BACT</name>
<evidence type="ECO:0000256" key="5">
    <source>
        <dbReference type="ARBA" id="ARBA00023136"/>
    </source>
</evidence>
<comment type="subcellular location">
    <subcellularLocation>
        <location evidence="1 7">Cell outer membrane</location>
        <topology evidence="1 7">Multi-pass membrane protein</topology>
    </subcellularLocation>
</comment>
<keyword evidence="3 7" id="KW-1134">Transmembrane beta strand</keyword>
<keyword evidence="2 7" id="KW-0813">Transport</keyword>
<keyword evidence="6 7" id="KW-0998">Cell outer membrane</keyword>
<protein>
    <submittedName>
        <fullName evidence="10">SusC/RagA family TonB-linked outer membrane protein</fullName>
    </submittedName>
    <submittedName>
        <fullName evidence="9">TonB-linked SusC/RagA family outer membrane protein</fullName>
    </submittedName>
</protein>
<dbReference type="InterPro" id="IPR023997">
    <property type="entry name" value="TonB-dep_OMP_SusC/RagA_CS"/>
</dbReference>
<reference evidence="9 11" key="2">
    <citation type="submission" date="2020-03" db="EMBL/GenBank/DDBJ databases">
        <title>Genomic Encyclopedia of Type Strains, Phase IV (KMG-IV): sequencing the most valuable type-strain genomes for metagenomic binning, comparative biology and taxonomic classification.</title>
        <authorList>
            <person name="Goeker M."/>
        </authorList>
    </citation>
    <scope>NUCLEOTIDE SEQUENCE [LARGE SCALE GENOMIC DNA]</scope>
    <source>
        <strain evidence="9 11">DSM 105722</strain>
    </source>
</reference>
<dbReference type="EMBL" id="CP043839">
    <property type="protein sequence ID" value="WOF12375.1"/>
    <property type="molecule type" value="Genomic_DNA"/>
</dbReference>
<dbReference type="Pfam" id="PF07715">
    <property type="entry name" value="Plug"/>
    <property type="match status" value="1"/>
</dbReference>
<dbReference type="InterPro" id="IPR023996">
    <property type="entry name" value="TonB-dep_OMP_SusC/RagA"/>
</dbReference>
<dbReference type="AlphaFoldDB" id="A0A7X5YID1"/>
<dbReference type="SUPFAM" id="SSF56935">
    <property type="entry name" value="Porins"/>
    <property type="match status" value="1"/>
</dbReference>
<accession>A0A7X5YID1</accession>
<dbReference type="InterPro" id="IPR039426">
    <property type="entry name" value="TonB-dep_rcpt-like"/>
</dbReference>
<evidence type="ECO:0000313" key="10">
    <source>
        <dbReference type="EMBL" id="WOF12375.1"/>
    </source>
</evidence>
<dbReference type="NCBIfam" id="TIGR04057">
    <property type="entry name" value="SusC_RagA_signa"/>
    <property type="match status" value="1"/>
</dbReference>
<organism evidence="9 11">
    <name type="scientific">Butyricimonas paravirosa</name>
    <dbReference type="NCBI Taxonomy" id="1472417"/>
    <lineage>
        <taxon>Bacteria</taxon>
        <taxon>Pseudomonadati</taxon>
        <taxon>Bacteroidota</taxon>
        <taxon>Bacteroidia</taxon>
        <taxon>Bacteroidales</taxon>
        <taxon>Odoribacteraceae</taxon>
        <taxon>Butyricimonas</taxon>
    </lineage>
</organism>
<dbReference type="InterPro" id="IPR008969">
    <property type="entry name" value="CarboxyPept-like_regulatory"/>
</dbReference>
<keyword evidence="5 7" id="KW-0472">Membrane</keyword>
<dbReference type="GeneID" id="86891406"/>
<gene>
    <name evidence="10" type="ORF">F1644_08910</name>
    <name evidence="9" type="ORF">GGR15_003820</name>
</gene>
<evidence type="ECO:0000256" key="4">
    <source>
        <dbReference type="ARBA" id="ARBA00022692"/>
    </source>
</evidence>
<evidence type="ECO:0000313" key="12">
    <source>
        <dbReference type="Proteomes" id="UP001302374"/>
    </source>
</evidence>
<dbReference type="RefSeq" id="WP_118305165.1">
    <property type="nucleotide sequence ID" value="NZ_BMPA01000014.1"/>
</dbReference>
<evidence type="ECO:0000256" key="2">
    <source>
        <dbReference type="ARBA" id="ARBA00022448"/>
    </source>
</evidence>
<evidence type="ECO:0000256" key="1">
    <source>
        <dbReference type="ARBA" id="ARBA00004571"/>
    </source>
</evidence>
<evidence type="ECO:0000256" key="3">
    <source>
        <dbReference type="ARBA" id="ARBA00022452"/>
    </source>
</evidence>
<dbReference type="Gene3D" id="2.40.170.20">
    <property type="entry name" value="TonB-dependent receptor, beta-barrel domain"/>
    <property type="match status" value="1"/>
</dbReference>
<evidence type="ECO:0000256" key="6">
    <source>
        <dbReference type="ARBA" id="ARBA00023237"/>
    </source>
</evidence>
<comment type="similarity">
    <text evidence="7">Belongs to the TonB-dependent receptor family.</text>
</comment>
<dbReference type="NCBIfam" id="TIGR04056">
    <property type="entry name" value="OMP_RagA_SusC"/>
    <property type="match status" value="1"/>
</dbReference>
<dbReference type="Proteomes" id="UP000576368">
    <property type="component" value="Unassembled WGS sequence"/>
</dbReference>
<dbReference type="EMBL" id="JAATLI010000015">
    <property type="protein sequence ID" value="NJC20177.1"/>
    <property type="molecule type" value="Genomic_DNA"/>
</dbReference>